<dbReference type="PANTHER" id="PTHR32018:SF1">
    <property type="entry name" value="RHAMNOGALACTURONAN ENDOLYASE"/>
    <property type="match status" value="1"/>
</dbReference>
<dbReference type="Proteomes" id="UP001633002">
    <property type="component" value="Unassembled WGS sequence"/>
</dbReference>
<evidence type="ECO:0000313" key="2">
    <source>
        <dbReference type="Proteomes" id="UP001633002"/>
    </source>
</evidence>
<dbReference type="AlphaFoldDB" id="A0ABD3GPI9"/>
<gene>
    <name evidence="1" type="ORF">R1sor_022600</name>
</gene>
<sequence>MYESNVFMILSSAPDVLRPDVSSIHNMKGLPLTQMLLFILMLHGSVSRSEPSVLESDRILRDLVYSETADQVILRNGELEIKFGKSRAGGGSIQSLVYKRDGLRDLQLLDMNQTPRARGYWDTHWLTITGHPLRDVISTTSLDSVTMVELSGLSSMAKGAEGIRCLPPMQLSELRLTLKLNPELFDYTYVADDRQRLMPSRMDISRRGSSSLAFKDARLLTRPQNKSMMYEVDHNYHYSVETKDGQLFCGLVSNLTRILG</sequence>
<organism evidence="1 2">
    <name type="scientific">Riccia sorocarpa</name>
    <dbReference type="NCBI Taxonomy" id="122646"/>
    <lineage>
        <taxon>Eukaryota</taxon>
        <taxon>Viridiplantae</taxon>
        <taxon>Streptophyta</taxon>
        <taxon>Embryophyta</taxon>
        <taxon>Marchantiophyta</taxon>
        <taxon>Marchantiopsida</taxon>
        <taxon>Marchantiidae</taxon>
        <taxon>Marchantiales</taxon>
        <taxon>Ricciaceae</taxon>
        <taxon>Riccia</taxon>
    </lineage>
</organism>
<dbReference type="InterPro" id="IPR010325">
    <property type="entry name" value="Rhamnogal_lyase"/>
</dbReference>
<protein>
    <submittedName>
        <fullName evidence="1">Uncharacterized protein</fullName>
    </submittedName>
</protein>
<keyword evidence="2" id="KW-1185">Reference proteome</keyword>
<evidence type="ECO:0000313" key="1">
    <source>
        <dbReference type="EMBL" id="KAL3679644.1"/>
    </source>
</evidence>
<accession>A0ABD3GPI9</accession>
<proteinExistence type="predicted"/>
<comment type="caution">
    <text evidence="1">The sequence shown here is derived from an EMBL/GenBank/DDBJ whole genome shotgun (WGS) entry which is preliminary data.</text>
</comment>
<name>A0ABD3GPI9_9MARC</name>
<dbReference type="Pfam" id="PF06045">
    <property type="entry name" value="Rhamnogal_lyase"/>
    <property type="match status" value="1"/>
</dbReference>
<dbReference type="PANTHER" id="PTHR32018">
    <property type="entry name" value="RHAMNOGALACTURONATE LYASE FAMILY PROTEIN"/>
    <property type="match status" value="1"/>
</dbReference>
<dbReference type="InterPro" id="IPR051850">
    <property type="entry name" value="Polysacch_Lyase_4"/>
</dbReference>
<dbReference type="EMBL" id="JBJQOH010000007">
    <property type="protein sequence ID" value="KAL3679644.1"/>
    <property type="molecule type" value="Genomic_DNA"/>
</dbReference>
<reference evidence="1 2" key="1">
    <citation type="submission" date="2024-09" db="EMBL/GenBank/DDBJ databases">
        <title>Chromosome-scale assembly of Riccia sorocarpa.</title>
        <authorList>
            <person name="Paukszto L."/>
        </authorList>
    </citation>
    <scope>NUCLEOTIDE SEQUENCE [LARGE SCALE GENOMIC DNA]</scope>
    <source>
        <strain evidence="1">LP-2024</strain>
        <tissue evidence="1">Aerial parts of the thallus</tissue>
    </source>
</reference>